<accession>A0A1B7Y011</accession>
<organism evidence="1 2">
    <name type="scientific">Colletotrichum higginsianum (strain IMI 349063)</name>
    <name type="common">Crucifer anthracnose fungus</name>
    <dbReference type="NCBI Taxonomy" id="759273"/>
    <lineage>
        <taxon>Eukaryota</taxon>
        <taxon>Fungi</taxon>
        <taxon>Dikarya</taxon>
        <taxon>Ascomycota</taxon>
        <taxon>Pezizomycotina</taxon>
        <taxon>Sordariomycetes</taxon>
        <taxon>Hypocreomycetidae</taxon>
        <taxon>Glomerellales</taxon>
        <taxon>Glomerellaceae</taxon>
        <taxon>Colletotrichum</taxon>
        <taxon>Colletotrichum destructivum species complex</taxon>
    </lineage>
</organism>
<dbReference type="OrthoDB" id="4436466at2759"/>
<dbReference type="Proteomes" id="UP000092177">
    <property type="component" value="Chromosome 8"/>
</dbReference>
<proteinExistence type="predicted"/>
<evidence type="ECO:0000313" key="2">
    <source>
        <dbReference type="Proteomes" id="UP000092177"/>
    </source>
</evidence>
<evidence type="ECO:0000313" key="1">
    <source>
        <dbReference type="EMBL" id="OBR05339.1"/>
    </source>
</evidence>
<dbReference type="AlphaFoldDB" id="A0A1B7Y011"/>
<protein>
    <submittedName>
        <fullName evidence="1">Uncharacterized protein</fullName>
    </submittedName>
</protein>
<dbReference type="RefSeq" id="XP_018153857.1">
    <property type="nucleotide sequence ID" value="XM_018307016.1"/>
</dbReference>
<keyword evidence="2" id="KW-1185">Reference proteome</keyword>
<dbReference type="EMBL" id="LTAN01000008">
    <property type="protein sequence ID" value="OBR05339.1"/>
    <property type="molecule type" value="Genomic_DNA"/>
</dbReference>
<sequence length="246" mass="26782">MASLFSRARLATLSKLAAGTAVAVPTGFYFWTRRCVFDDGFSPATDPVFQHPFLKTVNPRGNPVFHDSYVRTVPFDDIRPDLLEDALDGGSRLVETYSAGVWGRYGFNAQRKILEMARKNEANAGDLWGKEDLLRSTYQYVSQLTSAGTILADDFIVVDKSPGSLMLRGGLSPRVAPDGPRELDTICNLTTELDPQTRVARFALQSLVLDGVSEGKAAPLGGVAVFLHQQYAKLLLTAGVDHCIAS</sequence>
<comment type="caution">
    <text evidence="1">The sequence shown here is derived from an EMBL/GenBank/DDBJ whole genome shotgun (WGS) entry which is preliminary data.</text>
</comment>
<dbReference type="VEuPathDB" id="FungiDB:CH63R_12042"/>
<gene>
    <name evidence="1" type="ORF">CH63R_12042</name>
</gene>
<dbReference type="GeneID" id="28871123"/>
<dbReference type="KEGG" id="chig:CH63R_12042"/>
<reference evidence="2" key="1">
    <citation type="journal article" date="2017" name="BMC Genomics">
        <title>Gapless genome assembly of Colletotrichum higginsianum reveals chromosome structure and association of transposable elements with secondary metabolite gene clusters.</title>
        <authorList>
            <person name="Dallery J.-F."/>
            <person name="Lapalu N."/>
            <person name="Zampounis A."/>
            <person name="Pigne S."/>
            <person name="Luyten I."/>
            <person name="Amselem J."/>
            <person name="Wittenberg A.H.J."/>
            <person name="Zhou S."/>
            <person name="de Queiroz M.V."/>
            <person name="Robin G.P."/>
            <person name="Auger A."/>
            <person name="Hainaut M."/>
            <person name="Henrissat B."/>
            <person name="Kim K.-T."/>
            <person name="Lee Y.-H."/>
            <person name="Lespinet O."/>
            <person name="Schwartz D.C."/>
            <person name="Thon M.R."/>
            <person name="O'Connell R.J."/>
        </authorList>
    </citation>
    <scope>NUCLEOTIDE SEQUENCE [LARGE SCALE GENOMIC DNA]</scope>
    <source>
        <strain evidence="2">IMI 349063</strain>
    </source>
</reference>
<name>A0A1B7Y011_COLHI</name>